<protein>
    <submittedName>
        <fullName evidence="1">Uncharacterized protein</fullName>
    </submittedName>
</protein>
<reference evidence="2" key="1">
    <citation type="submission" date="2017-10" db="EMBL/GenBank/DDBJ databases">
        <authorList>
            <person name="Regsiter A."/>
            <person name="William W."/>
        </authorList>
    </citation>
    <scope>NUCLEOTIDE SEQUENCE [LARGE SCALE GENOMIC DNA]</scope>
</reference>
<evidence type="ECO:0000313" key="1">
    <source>
        <dbReference type="EMBL" id="SOR30604.1"/>
    </source>
</evidence>
<gene>
    <name evidence="1" type="ORF">TK0001_4002</name>
</gene>
<evidence type="ECO:0000313" key="2">
    <source>
        <dbReference type="Proteomes" id="UP000233769"/>
    </source>
</evidence>
<organism evidence="1 2">
    <name type="scientific">Methylorubrum extorquens</name>
    <name type="common">Methylobacterium dichloromethanicum</name>
    <name type="synonym">Methylobacterium extorquens</name>
    <dbReference type="NCBI Taxonomy" id="408"/>
    <lineage>
        <taxon>Bacteria</taxon>
        <taxon>Pseudomonadati</taxon>
        <taxon>Pseudomonadota</taxon>
        <taxon>Alphaproteobacteria</taxon>
        <taxon>Hyphomicrobiales</taxon>
        <taxon>Methylobacteriaceae</taxon>
        <taxon>Methylorubrum</taxon>
    </lineage>
</organism>
<dbReference type="EMBL" id="LT962688">
    <property type="protein sequence ID" value="SOR30604.1"/>
    <property type="molecule type" value="Genomic_DNA"/>
</dbReference>
<dbReference type="Proteomes" id="UP000233769">
    <property type="component" value="Chromosome tk0001"/>
</dbReference>
<sequence>MADADPCRRVLTPAEEARLFARDAVRAARASWSRPADEGAAMIAVLVVLAAEAMFPELLSEPETDGAGKA</sequence>
<name>A0A2N9ATC5_METEX</name>
<dbReference type="AlphaFoldDB" id="A0A2N9ATC5"/>
<accession>A0A2N9ATC5</accession>
<proteinExistence type="predicted"/>